<keyword evidence="2" id="KW-0456">Lyase</keyword>
<dbReference type="Pfam" id="PF14583">
    <property type="entry name" value="Pectate_lyase22"/>
    <property type="match status" value="1"/>
</dbReference>
<dbReference type="GO" id="GO:0016829">
    <property type="term" value="F:lyase activity"/>
    <property type="evidence" value="ECO:0007669"/>
    <property type="project" value="UniProtKB-KW"/>
</dbReference>
<reference evidence="2 3" key="1">
    <citation type="submission" date="2022-06" db="EMBL/GenBank/DDBJ databases">
        <title>Halogeometricum sp. a new haloarchaeum isolate from saline soil.</title>
        <authorList>
            <person name="Strakova D."/>
            <person name="Galisteo C."/>
            <person name="Sanchez-Porro C."/>
            <person name="Ventosa A."/>
        </authorList>
    </citation>
    <scope>NUCLEOTIDE SEQUENCE [LARGE SCALE GENOMIC DNA]</scope>
    <source>
        <strain evidence="2 3">S1BR25-6</strain>
    </source>
</reference>
<proteinExistence type="predicted"/>
<dbReference type="RefSeq" id="WP_310925547.1">
    <property type="nucleotide sequence ID" value="NZ_JAMQOP010000004.1"/>
</dbReference>
<dbReference type="InterPro" id="IPR027946">
    <property type="entry name" value="Ogl_dom"/>
</dbReference>
<sequence length="397" mass="44850">MHDEDLAQGPDAGRELPAEWRTYDDPETDARIRQLTDCEEGDSWHLYFTEPSWYDDGRRLMFRSTRGGNGIDLYSVDLETGGIRQLTDLPSSLSGVTCHPDASVAAFWADDRLVAFDLDRETLTSLYRLPDGYGGSHAAITADGERVVAAISERVDLERDDENRERWMEARMNVDANSKVISVPLSGGEPTVHVDENRWLNHVNASPTHPELVTYCEEGIWERVDRVWGLDLTSGDTWRIRPTEEGEAVGHEYWLADGEYVGYHGWRGDRDDPDAFFGQVRYDNEDRREAPAPDVYTHFHSNTRDLVVGDGTYRGVPYDLLWRWDEEASAYEAPRMLATHNWQSDADAHPHSRLAPDGDSVVFDSTRGGAGSEVYLATVPEDLSDLPRYEGPGLRVD</sequence>
<feature type="domain" description="Oligogalacturonate lyase" evidence="1">
    <location>
        <begin position="13"/>
        <end position="381"/>
    </location>
</feature>
<comment type="caution">
    <text evidence="2">The sequence shown here is derived from an EMBL/GenBank/DDBJ whole genome shotgun (WGS) entry which is preliminary data.</text>
</comment>
<protein>
    <submittedName>
        <fullName evidence="2">Oligogalacturonate lyase family protein</fullName>
    </submittedName>
</protein>
<evidence type="ECO:0000313" key="2">
    <source>
        <dbReference type="EMBL" id="MDS0300638.1"/>
    </source>
</evidence>
<gene>
    <name evidence="2" type="ORF">NDI76_17955</name>
</gene>
<organism evidence="2 3">
    <name type="scientific">Halogeometricum salsisoli</name>
    <dbReference type="NCBI Taxonomy" id="2950536"/>
    <lineage>
        <taxon>Archaea</taxon>
        <taxon>Methanobacteriati</taxon>
        <taxon>Methanobacteriota</taxon>
        <taxon>Stenosarchaea group</taxon>
        <taxon>Halobacteria</taxon>
        <taxon>Halobacteriales</taxon>
        <taxon>Haloferacaceae</taxon>
        <taxon>Halogeometricum</taxon>
    </lineage>
</organism>
<keyword evidence="3" id="KW-1185">Reference proteome</keyword>
<dbReference type="SUPFAM" id="SSF82171">
    <property type="entry name" value="DPP6 N-terminal domain-like"/>
    <property type="match status" value="1"/>
</dbReference>
<accession>A0ABU2GKP0</accession>
<dbReference type="Proteomes" id="UP001257060">
    <property type="component" value="Unassembled WGS sequence"/>
</dbReference>
<name>A0ABU2GKP0_9EURY</name>
<dbReference type="InterPro" id="IPR015943">
    <property type="entry name" value="WD40/YVTN_repeat-like_dom_sf"/>
</dbReference>
<evidence type="ECO:0000313" key="3">
    <source>
        <dbReference type="Proteomes" id="UP001257060"/>
    </source>
</evidence>
<dbReference type="EMBL" id="JAMQOP010000004">
    <property type="protein sequence ID" value="MDS0300638.1"/>
    <property type="molecule type" value="Genomic_DNA"/>
</dbReference>
<dbReference type="Gene3D" id="2.130.10.10">
    <property type="entry name" value="YVTN repeat-like/Quinoprotein amine dehydrogenase"/>
    <property type="match status" value="1"/>
</dbReference>
<evidence type="ECO:0000259" key="1">
    <source>
        <dbReference type="Pfam" id="PF14583"/>
    </source>
</evidence>